<sequence length="639" mass="68425">MTEDSNVRVYSNEASVANDASQTRQRKKRKWDQPAESLVSAGIAVPGVHALGNVTPFVGVAFPVVAPTTGALLTNSLAASCAAVPQVLQASSVQQHTAAAVQKLNQKIQDELTIAREIVINDAESSVRYKLTKRQTQEEIQRCTGAVVITRGKYRLPNTPPNGEKPLYLHISAGAHLKETAEQILAVDRAAAMVEEMLRQGQNSQSISPNSHLAVANRVKVNQALSTCVFLGFDADPSLDIVARIRGPNDQYINHIMDETGATVILRGLGSGNNDGQNGEDEQHPLHLLLSSNNAKILEDAKRLAENLLDTISVECGASRVSSCKVYSVVPPPQQVYIAVPPAQQVHSAVPPQQVYGASTLSQQIPTVISSPYQLYNAVPPPQHLLSGTQSSGTELSKGSTPVPPAPLVGLPGDTSAHTPVTTLCHGQPQANMVGYIPSLVSGATSYIGYGGIYPQATPLQQVALALRQSPPVASTVVPTTSATSRESKSTTKSDPEKEKRPPQKRKFQELPAGSNGSTKLNQGLEPFKPSEQSDDLFVKNVSTMPAPKKLIQPSSNGILPPVPSNMPPPPPKFPTPPEVKVYNKNKILNKTNSGTVPDTLVKLMEYGEEDDDDVDDHSEEPVDNTTPLVRAQKPFWAL</sequence>
<evidence type="ECO:0000313" key="2">
    <source>
        <dbReference type="Proteomes" id="UP000828941"/>
    </source>
</evidence>
<dbReference type="EMBL" id="CM039428">
    <property type="protein sequence ID" value="KAI4352470.1"/>
    <property type="molecule type" value="Genomic_DNA"/>
</dbReference>
<protein>
    <submittedName>
        <fullName evidence="1">Uncharacterized protein</fullName>
    </submittedName>
</protein>
<comment type="caution">
    <text evidence="1">The sequence shown here is derived from an EMBL/GenBank/DDBJ whole genome shotgun (WGS) entry which is preliminary data.</text>
</comment>
<keyword evidence="2" id="KW-1185">Reference proteome</keyword>
<gene>
    <name evidence="1" type="ORF">L6164_006720</name>
</gene>
<dbReference type="Proteomes" id="UP000828941">
    <property type="component" value="Chromosome 3"/>
</dbReference>
<evidence type="ECO:0000313" key="1">
    <source>
        <dbReference type="EMBL" id="KAI4352470.1"/>
    </source>
</evidence>
<proteinExistence type="predicted"/>
<organism evidence="1 2">
    <name type="scientific">Bauhinia variegata</name>
    <name type="common">Purple orchid tree</name>
    <name type="synonym">Phanera variegata</name>
    <dbReference type="NCBI Taxonomy" id="167791"/>
    <lineage>
        <taxon>Eukaryota</taxon>
        <taxon>Viridiplantae</taxon>
        <taxon>Streptophyta</taxon>
        <taxon>Embryophyta</taxon>
        <taxon>Tracheophyta</taxon>
        <taxon>Spermatophyta</taxon>
        <taxon>Magnoliopsida</taxon>
        <taxon>eudicotyledons</taxon>
        <taxon>Gunneridae</taxon>
        <taxon>Pentapetalae</taxon>
        <taxon>rosids</taxon>
        <taxon>fabids</taxon>
        <taxon>Fabales</taxon>
        <taxon>Fabaceae</taxon>
        <taxon>Cercidoideae</taxon>
        <taxon>Cercideae</taxon>
        <taxon>Bauhiniinae</taxon>
        <taxon>Bauhinia</taxon>
    </lineage>
</organism>
<accession>A0ACB9PVU0</accession>
<name>A0ACB9PVU0_BAUVA</name>
<reference evidence="1 2" key="1">
    <citation type="journal article" date="2022" name="DNA Res.">
        <title>Chromosomal-level genome assembly of the orchid tree Bauhinia variegata (Leguminosae; Cercidoideae) supports the allotetraploid origin hypothesis of Bauhinia.</title>
        <authorList>
            <person name="Zhong Y."/>
            <person name="Chen Y."/>
            <person name="Zheng D."/>
            <person name="Pang J."/>
            <person name="Liu Y."/>
            <person name="Luo S."/>
            <person name="Meng S."/>
            <person name="Qian L."/>
            <person name="Wei D."/>
            <person name="Dai S."/>
            <person name="Zhou R."/>
        </authorList>
    </citation>
    <scope>NUCLEOTIDE SEQUENCE [LARGE SCALE GENOMIC DNA]</scope>
    <source>
        <strain evidence="1">BV-YZ2020</strain>
    </source>
</reference>